<dbReference type="SUPFAM" id="SSF116965">
    <property type="entry name" value="Hypothetical protein MPN330"/>
    <property type="match status" value="1"/>
</dbReference>
<proteinExistence type="predicted"/>
<dbReference type="Proteomes" id="UP001286174">
    <property type="component" value="Unassembled WGS sequence"/>
</dbReference>
<dbReference type="RefSeq" id="WP_370595669.1">
    <property type="nucleotide sequence ID" value="NZ_JALBUR010000006.1"/>
</dbReference>
<keyword evidence="2" id="KW-1185">Reference proteome</keyword>
<gene>
    <name evidence="1" type="ORF">MOZ60_03590</name>
</gene>
<dbReference type="AlphaFoldDB" id="A0AB35U7J6"/>
<protein>
    <submittedName>
        <fullName evidence="1">DUF3196 domain-containing protein</fullName>
    </submittedName>
</protein>
<sequence length="229" mass="25677">MENYYDKIIAEIRTAIDDKKYGEAEYLLQRELKMPYIPEDAEKKLHDLSKDLAYAKSEADPVKEESADTLIQQLLSGKPALALSAASALCSRSLREYLNEIQSYLAGNPLPEAAAILMEGLSEQGINEEFTLNKDGCEYDFWSGDIVPIAKQPAFQKGDALLKNWFSKNPAYYNMARTLLIHELYLFLPLMYEEDEAYDVAHLCAKEVSEMMDGGSAIAAIDAKGKRLS</sequence>
<evidence type="ECO:0000313" key="2">
    <source>
        <dbReference type="Proteomes" id="UP001286174"/>
    </source>
</evidence>
<dbReference type="EMBL" id="JALBUR010000006">
    <property type="protein sequence ID" value="MDX8419174.1"/>
    <property type="molecule type" value="Genomic_DNA"/>
</dbReference>
<name>A0AB35U7J6_9FIRM</name>
<comment type="caution">
    <text evidence="1">The sequence shown here is derived from an EMBL/GenBank/DDBJ whole genome shotgun (WGS) entry which is preliminary data.</text>
</comment>
<organism evidence="1 2">
    <name type="scientific">Grylomicrobium aquisgranensis</name>
    <dbReference type="NCBI Taxonomy" id="2926318"/>
    <lineage>
        <taxon>Bacteria</taxon>
        <taxon>Bacillati</taxon>
        <taxon>Bacillota</taxon>
        <taxon>Erysipelotrichia</taxon>
        <taxon>Erysipelotrichales</taxon>
        <taxon>Erysipelotrichaceae</taxon>
        <taxon>Grylomicrobium</taxon>
    </lineage>
</organism>
<accession>A0AB35U7J6</accession>
<reference evidence="1 2" key="1">
    <citation type="submission" date="2022-03" db="EMBL/GenBank/DDBJ databases">
        <title>Novel taxa within the pig intestine.</title>
        <authorList>
            <person name="Wylensek D."/>
            <person name="Bishof K."/>
            <person name="Afrizal A."/>
            <person name="Clavel T."/>
        </authorList>
    </citation>
    <scope>NUCLEOTIDE SEQUENCE [LARGE SCALE GENOMIC DNA]</scope>
    <source>
        <strain evidence="1 2">CLA-KB-P133</strain>
    </source>
</reference>
<evidence type="ECO:0000313" key="1">
    <source>
        <dbReference type="EMBL" id="MDX8419174.1"/>
    </source>
</evidence>